<keyword evidence="1" id="KW-1133">Transmembrane helix</keyword>
<feature type="transmembrane region" description="Helical" evidence="1">
    <location>
        <begin position="214"/>
        <end position="234"/>
    </location>
</feature>
<feature type="transmembrane region" description="Helical" evidence="1">
    <location>
        <begin position="88"/>
        <end position="108"/>
    </location>
</feature>
<accession>A0A5J4KT19</accession>
<dbReference type="AlphaFoldDB" id="A0A5J4KT19"/>
<proteinExistence type="predicted"/>
<feature type="transmembrane region" description="Helical" evidence="1">
    <location>
        <begin position="345"/>
        <end position="368"/>
    </location>
</feature>
<organism evidence="2 3">
    <name type="scientific">Dictyobacter vulcani</name>
    <dbReference type="NCBI Taxonomy" id="2607529"/>
    <lineage>
        <taxon>Bacteria</taxon>
        <taxon>Bacillati</taxon>
        <taxon>Chloroflexota</taxon>
        <taxon>Ktedonobacteria</taxon>
        <taxon>Ktedonobacterales</taxon>
        <taxon>Dictyobacteraceae</taxon>
        <taxon>Dictyobacter</taxon>
    </lineage>
</organism>
<feature type="transmembrane region" description="Helical" evidence="1">
    <location>
        <begin position="26"/>
        <end position="49"/>
    </location>
</feature>
<dbReference type="EMBL" id="BKZW01000002">
    <property type="protein sequence ID" value="GER89591.1"/>
    <property type="molecule type" value="Genomic_DNA"/>
</dbReference>
<dbReference type="Proteomes" id="UP000326912">
    <property type="component" value="Unassembled WGS sequence"/>
</dbReference>
<feature type="transmembrane region" description="Helical" evidence="1">
    <location>
        <begin position="448"/>
        <end position="465"/>
    </location>
</feature>
<gene>
    <name evidence="2" type="ORF">KDW_37530</name>
</gene>
<keyword evidence="3" id="KW-1185">Reference proteome</keyword>
<feature type="transmembrane region" description="Helical" evidence="1">
    <location>
        <begin position="535"/>
        <end position="558"/>
    </location>
</feature>
<evidence type="ECO:0000313" key="2">
    <source>
        <dbReference type="EMBL" id="GER89591.1"/>
    </source>
</evidence>
<feature type="transmembrane region" description="Helical" evidence="1">
    <location>
        <begin position="120"/>
        <end position="137"/>
    </location>
</feature>
<evidence type="ECO:0000313" key="3">
    <source>
        <dbReference type="Proteomes" id="UP000326912"/>
    </source>
</evidence>
<name>A0A5J4KT19_9CHLR</name>
<feature type="transmembrane region" description="Helical" evidence="1">
    <location>
        <begin position="185"/>
        <end position="208"/>
    </location>
</feature>
<comment type="caution">
    <text evidence="2">The sequence shown here is derived from an EMBL/GenBank/DDBJ whole genome shotgun (WGS) entry which is preliminary data.</text>
</comment>
<feature type="transmembrane region" description="Helical" evidence="1">
    <location>
        <begin position="279"/>
        <end position="296"/>
    </location>
</feature>
<feature type="transmembrane region" description="Helical" evidence="1">
    <location>
        <begin position="508"/>
        <end position="529"/>
    </location>
</feature>
<evidence type="ECO:0008006" key="4">
    <source>
        <dbReference type="Google" id="ProtNLM"/>
    </source>
</evidence>
<keyword evidence="1" id="KW-0472">Membrane</keyword>
<reference evidence="2 3" key="1">
    <citation type="submission" date="2019-10" db="EMBL/GenBank/DDBJ databases">
        <title>Dictyobacter vulcani sp. nov., within the class Ktedonobacteria, isolated from soil of volcanic Mt. Zao.</title>
        <authorList>
            <person name="Zheng Y."/>
            <person name="Wang C.M."/>
            <person name="Sakai Y."/>
            <person name="Abe K."/>
            <person name="Yokota A."/>
            <person name="Yabe S."/>
        </authorList>
    </citation>
    <scope>NUCLEOTIDE SEQUENCE [LARGE SCALE GENOMIC DNA]</scope>
    <source>
        <strain evidence="2 3">W12</strain>
    </source>
</reference>
<keyword evidence="1" id="KW-0812">Transmembrane</keyword>
<feature type="transmembrane region" description="Helical" evidence="1">
    <location>
        <begin position="417"/>
        <end position="436"/>
    </location>
</feature>
<feature type="transmembrane region" description="Helical" evidence="1">
    <location>
        <begin position="471"/>
        <end position="487"/>
    </location>
</feature>
<protein>
    <recommendedName>
        <fullName evidence="4">Glycosyltransferase RgtA/B/C/D-like domain-containing protein</fullName>
    </recommendedName>
</protein>
<sequence length="572" mass="65098">MLIMAQNELEAPVHRSTPGMTAAEQLLCFLPWIFVLTILAVVLIADFTFSERHFWLYSVFYNHLHPARHPIIPGAVGEAMPLTLIKSWPLALAFLGLFITLFALYFAAIRFLPRLVTQRFIVCSTMFIGSAYILLPLVTSQDIFSYIAYARMAIFYHLNPMVVAPTAIKPDFVYGFLYWVNQPSVYGPTWLAITALLQIIATVIGFKYVLSMELLLRIFGLMMHLGSTQLIWILTGRLKHTNPLISEANWQTRRIQCTLAFAWNPFLLLESCVNAHNDITILFMLLLALWFLIPYPENRRSSYLVAVIILALITCLKISYVVLMPGIVLFIVLQGSAVRSLQSRILQTVVALIVYSGLIVAMHIPFWANGALLKVLQVTPSASRNINSFYETIVNSYASFRGIPITHKMDYGSHLEILSHMLSTGLFVVSYAIICIRSLWRPQYINTWFAMIIWLAFAWLLYCVIGSPWFWPWYVIILFGLFALLEVTQGDPGDKREPIHFIFGSLDVALLGRLLSMSMVGLYCLWIFYNLVPGFQFTYFTSVVIWGIPFLIVGIAATRRQSKEIGRRLVEG</sequence>
<feature type="transmembrane region" description="Helical" evidence="1">
    <location>
        <begin position="302"/>
        <end position="333"/>
    </location>
</feature>
<evidence type="ECO:0000256" key="1">
    <source>
        <dbReference type="SAM" id="Phobius"/>
    </source>
</evidence>